<evidence type="ECO:0000313" key="2">
    <source>
        <dbReference type="Proteomes" id="UP000001928"/>
    </source>
</evidence>
<dbReference type="KEGG" id="mcp:MCAP_0166"/>
<proteinExistence type="predicted"/>
<evidence type="ECO:0000313" key="1">
    <source>
        <dbReference type="EMBL" id="ABC01756.1"/>
    </source>
</evidence>
<reference evidence="1 2" key="1">
    <citation type="submission" date="2005-09" db="EMBL/GenBank/DDBJ databases">
        <authorList>
            <person name="Glass J.I."/>
            <person name="Lartigue C."/>
            <person name="Pfannkoch C."/>
            <person name="Baden-Tillson H."/>
            <person name="Smith H.O."/>
            <person name="Venter J.C."/>
            <person name="Roske K."/>
            <person name="Wise K.S."/>
            <person name="Calcutt M.J."/>
            <person name="Nelson W.C."/>
            <person name="Nierman W.C."/>
        </authorList>
    </citation>
    <scope>NUCLEOTIDE SEQUENCE [LARGE SCALE GENOMIC DNA]</scope>
    <source>
        <strain evidence="2">California kid / ATCC 27343 / NCTC 10154</strain>
    </source>
</reference>
<protein>
    <submittedName>
        <fullName evidence="1">Truncated membrane protein</fullName>
    </submittedName>
</protein>
<organism evidence="1 2">
    <name type="scientific">Mycoplasma capricolum subsp. capricolum (strain California kid / ATCC 27343 / NCTC 10154)</name>
    <dbReference type="NCBI Taxonomy" id="340047"/>
    <lineage>
        <taxon>Bacteria</taxon>
        <taxon>Bacillati</taxon>
        <taxon>Mycoplasmatota</taxon>
        <taxon>Mollicutes</taxon>
        <taxon>Mycoplasmataceae</taxon>
        <taxon>Mycoplasma</taxon>
    </lineage>
</organism>
<dbReference type="AlphaFoldDB" id="Q2SSV7"/>
<dbReference type="Proteomes" id="UP000001928">
    <property type="component" value="Chromosome"/>
</dbReference>
<name>Q2SSV7_MYCCT</name>
<sequence>MKKLIKVIAFGLILTSLSVSLLNIMNRYPKKIQ</sequence>
<gene>
    <name evidence="1" type="ordered locus">MCAP_0166</name>
</gene>
<dbReference type="EMBL" id="CP000123">
    <property type="protein sequence ID" value="ABC01756.1"/>
    <property type="molecule type" value="Genomic_DNA"/>
</dbReference>
<accession>Q2SSV7</accession>
<dbReference type="HOGENOM" id="CLU_3382775_0_0_14"/>